<accession>A0A1L7WMN0</accession>
<dbReference type="AlphaFoldDB" id="A0A1L7WMN0"/>
<feature type="region of interest" description="Disordered" evidence="1">
    <location>
        <begin position="269"/>
        <end position="334"/>
    </location>
</feature>
<dbReference type="Proteomes" id="UP000184330">
    <property type="component" value="Unassembled WGS sequence"/>
</dbReference>
<feature type="compositionally biased region" description="Acidic residues" evidence="1">
    <location>
        <begin position="314"/>
        <end position="333"/>
    </location>
</feature>
<evidence type="ECO:0000313" key="3">
    <source>
        <dbReference type="Proteomes" id="UP000184330"/>
    </source>
</evidence>
<feature type="compositionally biased region" description="Polar residues" evidence="1">
    <location>
        <begin position="301"/>
        <end position="310"/>
    </location>
</feature>
<dbReference type="OrthoDB" id="3531077at2759"/>
<name>A0A1L7WMN0_9HELO</name>
<reference evidence="2 3" key="1">
    <citation type="submission" date="2016-03" db="EMBL/GenBank/DDBJ databases">
        <authorList>
            <person name="Ploux O."/>
        </authorList>
    </citation>
    <scope>NUCLEOTIDE SEQUENCE [LARGE SCALE GENOMIC DNA]</scope>
    <source>
        <strain evidence="2 3">UAMH 11012</strain>
    </source>
</reference>
<dbReference type="EMBL" id="FJOG01000004">
    <property type="protein sequence ID" value="CZR54034.1"/>
    <property type="molecule type" value="Genomic_DNA"/>
</dbReference>
<protein>
    <submittedName>
        <fullName evidence="2">Uncharacterized protein</fullName>
    </submittedName>
</protein>
<organism evidence="2 3">
    <name type="scientific">Phialocephala subalpina</name>
    <dbReference type="NCBI Taxonomy" id="576137"/>
    <lineage>
        <taxon>Eukaryota</taxon>
        <taxon>Fungi</taxon>
        <taxon>Dikarya</taxon>
        <taxon>Ascomycota</taxon>
        <taxon>Pezizomycotina</taxon>
        <taxon>Leotiomycetes</taxon>
        <taxon>Helotiales</taxon>
        <taxon>Mollisiaceae</taxon>
        <taxon>Phialocephala</taxon>
        <taxon>Phialocephala fortinii species complex</taxon>
    </lineage>
</organism>
<evidence type="ECO:0000256" key="1">
    <source>
        <dbReference type="SAM" id="MobiDB-lite"/>
    </source>
</evidence>
<sequence length="784" mass="90072">MTFYISTKRAAFETSKTRVLSTNLTVADILATTKEQNIEIDIGIRHDKISHLDTDISKSQSVGDIIEISGETLMGNPFSTIVTARDATPKMEPSKTASLATTSENLKPATVFEPKMQSPTAHLKILRNSHTFSDRNSPYFSPALGNASDAIIRLRANTYRSLRLDSHKLEFFTKRKDKLHLIVDDEYDSAMADIKAWKAEAAEMRDNNDQWVIDVFGANNALLQQQELEKAFNDDEKIDITEELEQFMQADGRSLSELEELEKDVIRASRSSPYFPDDFDSEADSDEEDEEDDHLYGFPLPTSTNKTISHSNSEDETTEDENYETDSEDESTYEDATANALLPDVFSWADESDDMEELTPAPFEERYDNLINKIYHKLNNFRDGLEAMKEYLSDKNTFTLRKMELAQRPKRITPCKWDIQRLDISKNDLEQSTDAIPTIRLITPEGDICELIETFPTSKFQGPAWDKYLEERDYESKKLRMCILSRETFEDWTARRAGEALCKEAQAKDLEIHMKEMSEDVVDEDLFSQPTLAEAIENLHQYQTILANNVQMITAETRMIATRLKDAEEAQKLIEQRAQINLDHHNSKEKIKYAIVSLDLKARNEDGLELYMDKETGIIGYFNNSFMNGEEFSGPASIMFVGPLAAKLLNKTWIITDALPIAEKHVNYAKLKSFDPYRPVRRNTKNVALSVIHYRKKENIEYLELGALGYQYSQTEDRKRGYKIDYIIGIAIFEAQYNNKIARAKANRDKKMWKKPKDGRKAAALEKREELEERKRSKIKALEE</sequence>
<proteinExistence type="predicted"/>
<evidence type="ECO:0000313" key="2">
    <source>
        <dbReference type="EMBL" id="CZR54034.1"/>
    </source>
</evidence>
<gene>
    <name evidence="2" type="ORF">PAC_03917</name>
</gene>
<feature type="region of interest" description="Disordered" evidence="1">
    <location>
        <begin position="748"/>
        <end position="784"/>
    </location>
</feature>
<feature type="compositionally biased region" description="Acidic residues" evidence="1">
    <location>
        <begin position="277"/>
        <end position="293"/>
    </location>
</feature>
<keyword evidence="3" id="KW-1185">Reference proteome</keyword>